<dbReference type="EMBL" id="JACHLK010000015">
    <property type="protein sequence ID" value="MBB6562925.1"/>
    <property type="molecule type" value="Genomic_DNA"/>
</dbReference>
<evidence type="ECO:0000313" key="1">
    <source>
        <dbReference type="EMBL" id="MBB6562925.1"/>
    </source>
</evidence>
<reference evidence="1 2" key="1">
    <citation type="submission" date="2020-08" db="EMBL/GenBank/DDBJ databases">
        <title>Functional genomics of gut bacteria from endangered species of beetles.</title>
        <authorList>
            <person name="Carlos-Shanley C."/>
        </authorList>
    </citation>
    <scope>NUCLEOTIDE SEQUENCE [LARGE SCALE GENOMIC DNA]</scope>
    <source>
        <strain evidence="1 2">S00198</strain>
    </source>
</reference>
<keyword evidence="2" id="KW-1185">Reference proteome</keyword>
<organism evidence="1 2">
    <name type="scientific">Acidovorax soli</name>
    <dbReference type="NCBI Taxonomy" id="592050"/>
    <lineage>
        <taxon>Bacteria</taxon>
        <taxon>Pseudomonadati</taxon>
        <taxon>Pseudomonadota</taxon>
        <taxon>Betaproteobacteria</taxon>
        <taxon>Burkholderiales</taxon>
        <taxon>Comamonadaceae</taxon>
        <taxon>Acidovorax</taxon>
    </lineage>
</organism>
<dbReference type="InterPro" id="IPR037203">
    <property type="entry name" value="T3SS_needle-like_sf"/>
</dbReference>
<proteinExistence type="predicted"/>
<dbReference type="Pfam" id="PF09392">
    <property type="entry name" value="T3SS_needle_F"/>
    <property type="match status" value="1"/>
</dbReference>
<dbReference type="Gene3D" id="1.20.58.90">
    <property type="match status" value="1"/>
</dbReference>
<dbReference type="Proteomes" id="UP000575083">
    <property type="component" value="Unassembled WGS sequence"/>
</dbReference>
<sequence length="76" mass="8401">MAGINFNNLNNTLGKVSQAREAELQNTITSMDDSATTTDLLRLQQQIQQWTMFTQIQSTVVKEVADAMKGVIQKAA</sequence>
<dbReference type="AlphaFoldDB" id="A0A7X0PJ64"/>
<dbReference type="GO" id="GO:0015031">
    <property type="term" value="P:protein transport"/>
    <property type="evidence" value="ECO:0007669"/>
    <property type="project" value="InterPro"/>
</dbReference>
<gene>
    <name evidence="1" type="ORF">HNP48_005642</name>
</gene>
<dbReference type="RefSeq" id="WP_184863399.1">
    <property type="nucleotide sequence ID" value="NZ_JACHLK010000015.1"/>
</dbReference>
<dbReference type="InterPro" id="IPR021123">
    <property type="entry name" value="T3SS_needle-like"/>
</dbReference>
<protein>
    <submittedName>
        <fullName evidence="1">Type III secretion protein F</fullName>
    </submittedName>
</protein>
<dbReference type="SUPFAM" id="SSF140129">
    <property type="entry name" value="MxiH-like"/>
    <property type="match status" value="1"/>
</dbReference>
<accession>A0A7X0PJ64</accession>
<evidence type="ECO:0000313" key="2">
    <source>
        <dbReference type="Proteomes" id="UP000575083"/>
    </source>
</evidence>
<comment type="caution">
    <text evidence="1">The sequence shown here is derived from an EMBL/GenBank/DDBJ whole genome shotgun (WGS) entry which is preliminary data.</text>
</comment>
<name>A0A7X0PJ64_9BURK</name>